<protein>
    <submittedName>
        <fullName evidence="2">Uncharacterized protein</fullName>
    </submittedName>
</protein>
<feature type="region of interest" description="Disordered" evidence="1">
    <location>
        <begin position="256"/>
        <end position="306"/>
    </location>
</feature>
<feature type="compositionally biased region" description="Polar residues" evidence="1">
    <location>
        <begin position="88"/>
        <end position="105"/>
    </location>
</feature>
<evidence type="ECO:0000313" key="3">
    <source>
        <dbReference type="Proteomes" id="UP000830671"/>
    </source>
</evidence>
<dbReference type="RefSeq" id="XP_049142949.1">
    <property type="nucleotide sequence ID" value="XM_049285806.1"/>
</dbReference>
<dbReference type="Proteomes" id="UP000830671">
    <property type="component" value="Chromosome 3"/>
</dbReference>
<evidence type="ECO:0000313" key="2">
    <source>
        <dbReference type="EMBL" id="UQC81323.1"/>
    </source>
</evidence>
<evidence type="ECO:0000256" key="1">
    <source>
        <dbReference type="SAM" id="MobiDB-lite"/>
    </source>
</evidence>
<dbReference type="AlphaFoldDB" id="A0A9Q8WF25"/>
<feature type="region of interest" description="Disordered" evidence="1">
    <location>
        <begin position="1"/>
        <end position="21"/>
    </location>
</feature>
<feature type="region of interest" description="Disordered" evidence="1">
    <location>
        <begin position="61"/>
        <end position="116"/>
    </location>
</feature>
<keyword evidence="3" id="KW-1185">Reference proteome</keyword>
<feature type="compositionally biased region" description="Basic and acidic residues" evidence="1">
    <location>
        <begin position="64"/>
        <end position="73"/>
    </location>
</feature>
<dbReference type="EMBL" id="CP019475">
    <property type="protein sequence ID" value="UQC81323.1"/>
    <property type="molecule type" value="Genomic_DNA"/>
</dbReference>
<accession>A0A9Q8WF25</accession>
<name>A0A9Q8WF25_9PEZI</name>
<gene>
    <name evidence="2" type="ORF">CLUP02_06809</name>
</gene>
<proteinExistence type="predicted"/>
<dbReference type="GeneID" id="73340816"/>
<reference evidence="2" key="1">
    <citation type="journal article" date="2021" name="Mol. Plant Microbe Interact.">
        <title>Complete Genome Sequence of the Plant-Pathogenic Fungus Colletotrichum lupini.</title>
        <authorList>
            <person name="Baroncelli R."/>
            <person name="Pensec F."/>
            <person name="Da Lio D."/>
            <person name="Boufleur T."/>
            <person name="Vicente I."/>
            <person name="Sarrocco S."/>
            <person name="Picot A."/>
            <person name="Baraldi E."/>
            <person name="Sukno S."/>
            <person name="Thon M."/>
            <person name="Le Floch G."/>
        </authorList>
    </citation>
    <scope>NUCLEOTIDE SEQUENCE</scope>
    <source>
        <strain evidence="2">IMI 504893</strain>
    </source>
</reference>
<organism evidence="2 3">
    <name type="scientific">Colletotrichum lupini</name>
    <dbReference type="NCBI Taxonomy" id="145971"/>
    <lineage>
        <taxon>Eukaryota</taxon>
        <taxon>Fungi</taxon>
        <taxon>Dikarya</taxon>
        <taxon>Ascomycota</taxon>
        <taxon>Pezizomycotina</taxon>
        <taxon>Sordariomycetes</taxon>
        <taxon>Hypocreomycetidae</taxon>
        <taxon>Glomerellales</taxon>
        <taxon>Glomerellaceae</taxon>
        <taxon>Colletotrichum</taxon>
        <taxon>Colletotrichum acutatum species complex</taxon>
    </lineage>
</organism>
<sequence>MALSSEEAAHLHRQAKRRAERAAAEMNFREVTSEEYLKKLRAKRRPGRRFEIDDTPAAVEIGEEPLHPQREFKLSTGSERQRTHTRTKSTPTANANGLSSGSRRTTLGGPIARNTLGKASVPSQRLAAQQTKSQPNLFLQAAQQRTNPAITHANLGTITTVSSLSAQPQRSKSSLSMFYPKKHVRRAASVSVLSSKPLELDPIATAHHSGHARSQSLGNALSVVDTAPQPVALKKRGSLRMLKDKIRRVASSFELRSTRSDGSGSSDDDGLKSRSSKSLLLRTKNRFGSQHRLGTTPLENVHTVYD</sequence>
<dbReference type="KEGG" id="clup:CLUP02_06809"/>